<comment type="caution">
    <text evidence="5">The sequence shown here is derived from an EMBL/GenBank/DDBJ whole genome shotgun (WGS) entry which is preliminary data.</text>
</comment>
<dbReference type="Proteomes" id="UP000321248">
    <property type="component" value="Unassembled WGS sequence"/>
</dbReference>
<proteinExistence type="predicted"/>
<evidence type="ECO:0000259" key="4">
    <source>
        <dbReference type="SMART" id="SM00796"/>
    </source>
</evidence>
<dbReference type="EC" id="3.5.2.9" evidence="5"/>
<evidence type="ECO:0000313" key="5">
    <source>
        <dbReference type="EMBL" id="TXK62045.1"/>
    </source>
</evidence>
<protein>
    <submittedName>
        <fullName evidence="5">5-oxoprolinase subunit PxpB</fullName>
        <ecNumber evidence="5">3.5.2.9</ecNumber>
    </submittedName>
</protein>
<organism evidence="5 6">
    <name type="scientific">Alkalisalibacterium limincola</name>
    <dbReference type="NCBI Taxonomy" id="2699169"/>
    <lineage>
        <taxon>Bacteria</taxon>
        <taxon>Pseudomonadati</taxon>
        <taxon>Pseudomonadota</taxon>
        <taxon>Gammaproteobacteria</taxon>
        <taxon>Lysobacterales</taxon>
        <taxon>Lysobacteraceae</taxon>
        <taxon>Alkalisalibacterium</taxon>
    </lineage>
</organism>
<keyword evidence="1" id="KW-0547">Nucleotide-binding</keyword>
<dbReference type="SUPFAM" id="SSF160467">
    <property type="entry name" value="PH0987 N-terminal domain-like"/>
    <property type="match status" value="1"/>
</dbReference>
<feature type="domain" description="Carboxyltransferase" evidence="4">
    <location>
        <begin position="4"/>
        <end position="206"/>
    </location>
</feature>
<dbReference type="InterPro" id="IPR029000">
    <property type="entry name" value="Cyclophilin-like_dom_sf"/>
</dbReference>
<evidence type="ECO:0000256" key="2">
    <source>
        <dbReference type="ARBA" id="ARBA00022801"/>
    </source>
</evidence>
<dbReference type="PANTHER" id="PTHR34698:SF2">
    <property type="entry name" value="5-OXOPROLINASE SUBUNIT B"/>
    <property type="match status" value="1"/>
</dbReference>
<dbReference type="SUPFAM" id="SSF50891">
    <property type="entry name" value="Cyclophilin-like"/>
    <property type="match status" value="1"/>
</dbReference>
<dbReference type="InterPro" id="IPR003833">
    <property type="entry name" value="CT_C_D"/>
</dbReference>
<dbReference type="GO" id="GO:0017168">
    <property type="term" value="F:5-oxoprolinase (ATP-hydrolyzing) activity"/>
    <property type="evidence" value="ECO:0007669"/>
    <property type="project" value="UniProtKB-EC"/>
</dbReference>
<keyword evidence="6" id="KW-1185">Reference proteome</keyword>
<dbReference type="NCBIfam" id="TIGR00370">
    <property type="entry name" value="5-oxoprolinase subunit PxpB"/>
    <property type="match status" value="1"/>
</dbReference>
<evidence type="ECO:0000256" key="1">
    <source>
        <dbReference type="ARBA" id="ARBA00022741"/>
    </source>
</evidence>
<dbReference type="SMART" id="SM00796">
    <property type="entry name" value="AHS1"/>
    <property type="match status" value="1"/>
</dbReference>
<dbReference type="AlphaFoldDB" id="A0A5C8KRJ2"/>
<dbReference type="Gene3D" id="2.40.100.10">
    <property type="entry name" value="Cyclophilin-like"/>
    <property type="match status" value="1"/>
</dbReference>
<dbReference type="OrthoDB" id="9778567at2"/>
<reference evidence="5 6" key="1">
    <citation type="submission" date="2019-08" db="EMBL/GenBank/DDBJ databases">
        <authorList>
            <person name="Karlyshev A.V."/>
        </authorList>
    </citation>
    <scope>NUCLEOTIDE SEQUENCE [LARGE SCALE GENOMIC DNA]</scope>
    <source>
        <strain evidence="5 6">Alg18-2.2</strain>
    </source>
</reference>
<gene>
    <name evidence="5" type="primary">pxpB</name>
    <name evidence="5" type="ORF">FU658_09340</name>
</gene>
<keyword evidence="3" id="KW-0067">ATP-binding</keyword>
<dbReference type="PANTHER" id="PTHR34698">
    <property type="entry name" value="5-OXOPROLINASE SUBUNIT B"/>
    <property type="match status" value="1"/>
</dbReference>
<dbReference type="InterPro" id="IPR010016">
    <property type="entry name" value="PxpB"/>
</dbReference>
<evidence type="ECO:0000313" key="6">
    <source>
        <dbReference type="Proteomes" id="UP000321248"/>
    </source>
</evidence>
<dbReference type="GO" id="GO:0005524">
    <property type="term" value="F:ATP binding"/>
    <property type="evidence" value="ECO:0007669"/>
    <property type="project" value="UniProtKB-KW"/>
</dbReference>
<dbReference type="RefSeq" id="WP_147891838.1">
    <property type="nucleotide sequence ID" value="NZ_VRTS01000006.1"/>
</dbReference>
<evidence type="ECO:0000256" key="3">
    <source>
        <dbReference type="ARBA" id="ARBA00022840"/>
    </source>
</evidence>
<dbReference type="Pfam" id="PF02682">
    <property type="entry name" value="CT_C_D"/>
    <property type="match status" value="1"/>
</dbReference>
<sequence length="235" mass="25030">MSRVEVEALGERAWLLRLGEGIDAGCNRRVHALARHIREQAPAWLEDLIPAYASLAVVLRIDAVEARTQARDWLVACVESPQPPDEAIAEPVEVPVLYGGDAGPDLPAMAEALGLSVEGIIQRHANGDYLVAMLGFAPGFPYLLGLDPALAMPRLDSPRTSVPAGSVGIGGHQTGVYPRAGAGGWRLLGRTPLQLFDARREQPALLQPGDRVRFAPVDAGRFAELARSPGGIDAD</sequence>
<keyword evidence="2 5" id="KW-0378">Hydrolase</keyword>
<name>A0A5C8KRJ2_9GAMM</name>
<accession>A0A5C8KRJ2</accession>
<dbReference type="EMBL" id="VRTS01000006">
    <property type="protein sequence ID" value="TXK62045.1"/>
    <property type="molecule type" value="Genomic_DNA"/>
</dbReference>
<dbReference type="Gene3D" id="3.30.1360.40">
    <property type="match status" value="1"/>
</dbReference>